<dbReference type="HOGENOM" id="CLU_2898204_0_0_5"/>
<evidence type="ECO:0000313" key="1">
    <source>
        <dbReference type="EMBL" id="AEM40177.1"/>
    </source>
</evidence>
<organism evidence="1 2">
    <name type="scientific">Ketogulonicigenium vulgare (strain WSH-001)</name>
    <dbReference type="NCBI Taxonomy" id="759362"/>
    <lineage>
        <taxon>Bacteria</taxon>
        <taxon>Pseudomonadati</taxon>
        <taxon>Pseudomonadota</taxon>
        <taxon>Alphaproteobacteria</taxon>
        <taxon>Rhodobacterales</taxon>
        <taxon>Roseobacteraceae</taxon>
        <taxon>Ketogulonicigenium</taxon>
    </lineage>
</organism>
<keyword evidence="2" id="KW-1185">Reference proteome</keyword>
<accession>F9Y9S5</accession>
<name>F9Y9S5_KETVW</name>
<protein>
    <submittedName>
        <fullName evidence="1">Phage integrase family protein</fullName>
    </submittedName>
</protein>
<dbReference type="KEGG" id="kvl:KVU_0338"/>
<gene>
    <name evidence="1" type="ordered locus">KVU_0338</name>
</gene>
<dbReference type="OrthoDB" id="7510934at2"/>
<reference evidence="1 2" key="1">
    <citation type="journal article" date="2011" name="J. Bacteriol.">
        <title>Complete genome sequence of the industrial strain Ketogulonicigenium vulgare WSH-001.</title>
        <authorList>
            <person name="Liu L."/>
            <person name="Li Y."/>
            <person name="Zhang J."/>
            <person name="Zhou Z."/>
            <person name="Liu J."/>
            <person name="Li X."/>
            <person name="Zhou J."/>
            <person name="Du G."/>
            <person name="Wang L."/>
            <person name="Chen J."/>
        </authorList>
    </citation>
    <scope>NUCLEOTIDE SEQUENCE [LARGE SCALE GENOMIC DNA]</scope>
    <source>
        <strain evidence="1 2">WSH-001</strain>
    </source>
</reference>
<sequence>MQVRRKAGAKKYDIHSLRYSAAAKLAAPGCGDELIAAAAMVRKYARSARQKVRVIGAQKRRE</sequence>
<proteinExistence type="predicted"/>
<dbReference type="AlphaFoldDB" id="F9Y9S5"/>
<dbReference type="EMBL" id="CP002018">
    <property type="protein sequence ID" value="AEM40177.1"/>
    <property type="molecule type" value="Genomic_DNA"/>
</dbReference>
<evidence type="ECO:0000313" key="2">
    <source>
        <dbReference type="Proteomes" id="UP000000692"/>
    </source>
</evidence>
<dbReference type="Proteomes" id="UP000000692">
    <property type="component" value="Chromosome"/>
</dbReference>